<evidence type="ECO:0000313" key="2">
    <source>
        <dbReference type="Proteomes" id="UP001156666"/>
    </source>
</evidence>
<dbReference type="Proteomes" id="UP001156666">
    <property type="component" value="Unassembled WGS sequence"/>
</dbReference>
<gene>
    <name evidence="1" type="ORF">GCM10007940_17750</name>
</gene>
<sequence>MKLIFAFVIVIVSFNIASSQELMILKSSGKVIIGDTSQISTPGPYNLYVQNGMMTEKVKVAVKSAADWSDDSFDKTPALNDVKASIDSKSHLVNMPSAEQLVKEGYELQAMDAKILEQVEWLWQHTIKLSEENKELKAELEDIKKQLAKKN</sequence>
<keyword evidence="2" id="KW-1185">Reference proteome</keyword>
<dbReference type="EMBL" id="BSOH01000010">
    <property type="protein sequence ID" value="GLR17160.1"/>
    <property type="molecule type" value="Genomic_DNA"/>
</dbReference>
<proteinExistence type="predicted"/>
<organism evidence="1 2">
    <name type="scientific">Portibacter lacus</name>
    <dbReference type="NCBI Taxonomy" id="1099794"/>
    <lineage>
        <taxon>Bacteria</taxon>
        <taxon>Pseudomonadati</taxon>
        <taxon>Bacteroidota</taxon>
        <taxon>Saprospiria</taxon>
        <taxon>Saprospirales</taxon>
        <taxon>Haliscomenobacteraceae</taxon>
        <taxon>Portibacter</taxon>
    </lineage>
</organism>
<dbReference type="AlphaFoldDB" id="A0AA37WFS0"/>
<reference evidence="1" key="1">
    <citation type="journal article" date="2014" name="Int. J. Syst. Evol. Microbiol.">
        <title>Complete genome sequence of Corynebacterium casei LMG S-19264T (=DSM 44701T), isolated from a smear-ripened cheese.</title>
        <authorList>
            <consortium name="US DOE Joint Genome Institute (JGI-PGF)"/>
            <person name="Walter F."/>
            <person name="Albersmeier A."/>
            <person name="Kalinowski J."/>
            <person name="Ruckert C."/>
        </authorList>
    </citation>
    <scope>NUCLEOTIDE SEQUENCE</scope>
    <source>
        <strain evidence="1">NBRC 108769</strain>
    </source>
</reference>
<protein>
    <submittedName>
        <fullName evidence="1">Uncharacterized protein</fullName>
    </submittedName>
</protein>
<evidence type="ECO:0000313" key="1">
    <source>
        <dbReference type="EMBL" id="GLR17160.1"/>
    </source>
</evidence>
<comment type="caution">
    <text evidence="1">The sequence shown here is derived from an EMBL/GenBank/DDBJ whole genome shotgun (WGS) entry which is preliminary data.</text>
</comment>
<reference evidence="1" key="2">
    <citation type="submission" date="2023-01" db="EMBL/GenBank/DDBJ databases">
        <title>Draft genome sequence of Portibacter lacus strain NBRC 108769.</title>
        <authorList>
            <person name="Sun Q."/>
            <person name="Mori K."/>
        </authorList>
    </citation>
    <scope>NUCLEOTIDE SEQUENCE</scope>
    <source>
        <strain evidence="1">NBRC 108769</strain>
    </source>
</reference>
<accession>A0AA37WFS0</accession>
<dbReference type="RefSeq" id="WP_235293966.1">
    <property type="nucleotide sequence ID" value="NZ_BSOH01000010.1"/>
</dbReference>
<name>A0AA37WFS0_9BACT</name>